<dbReference type="RefSeq" id="WP_114563727.1">
    <property type="nucleotide sequence ID" value="NZ_CP031124.1"/>
</dbReference>
<reference evidence="4" key="1">
    <citation type="submission" date="2018-07" db="EMBL/GenBank/DDBJ databases">
        <authorList>
            <person name="Kim H."/>
        </authorList>
    </citation>
    <scope>NUCLEOTIDE SEQUENCE [LARGE SCALE GENOMIC DNA]</scope>
    <source>
        <strain evidence="4">F02</strain>
    </source>
</reference>
<dbReference type="OrthoDB" id="8690364at2"/>
<dbReference type="KEGG" id="hyf:DTO96_102431"/>
<dbReference type="InterPro" id="IPR007539">
    <property type="entry name" value="DUF551"/>
</dbReference>
<dbReference type="AlphaFoldDB" id="A0A345DE88"/>
<feature type="domain" description="DUF551" evidence="2">
    <location>
        <begin position="65"/>
        <end position="113"/>
    </location>
</feature>
<evidence type="ECO:0000259" key="2">
    <source>
        <dbReference type="Pfam" id="PF04448"/>
    </source>
</evidence>
<evidence type="ECO:0000256" key="1">
    <source>
        <dbReference type="SAM" id="MobiDB-lite"/>
    </source>
</evidence>
<keyword evidence="4" id="KW-1185">Reference proteome</keyword>
<gene>
    <name evidence="3" type="ORF">DTO96_102431</name>
</gene>
<dbReference type="EMBL" id="CP031124">
    <property type="protein sequence ID" value="AXF86676.1"/>
    <property type="molecule type" value="Genomic_DNA"/>
</dbReference>
<evidence type="ECO:0000313" key="4">
    <source>
        <dbReference type="Proteomes" id="UP000252182"/>
    </source>
</evidence>
<organism evidence="3 4">
    <name type="scientific">Ephemeroptericola cinctiostellae</name>
    <dbReference type="NCBI Taxonomy" id="2268024"/>
    <lineage>
        <taxon>Bacteria</taxon>
        <taxon>Pseudomonadati</taxon>
        <taxon>Pseudomonadota</taxon>
        <taxon>Betaproteobacteria</taxon>
        <taxon>Burkholderiales</taxon>
        <taxon>Burkholderiaceae</taxon>
        <taxon>Ephemeroptericola</taxon>
    </lineage>
</organism>
<protein>
    <recommendedName>
        <fullName evidence="2">DUF551 domain-containing protein</fullName>
    </recommendedName>
</protein>
<feature type="compositionally biased region" description="Pro residues" evidence="1">
    <location>
        <begin position="108"/>
        <end position="117"/>
    </location>
</feature>
<proteinExistence type="predicted"/>
<evidence type="ECO:0000313" key="3">
    <source>
        <dbReference type="EMBL" id="AXF86676.1"/>
    </source>
</evidence>
<sequence length="117" mass="13509">MESKTLGQIAYEKFADEIGKTKVWHDLFPNQRQAFETIAQSVIEAHEARKWKPIESATDNLCIVWTKNNETTVAIRNIEKNEWLDMLGKSNDDGENLFRCDPTHWQPLPAPPKKGEE</sequence>
<dbReference type="Pfam" id="PF04448">
    <property type="entry name" value="DUF551"/>
    <property type="match status" value="1"/>
</dbReference>
<dbReference type="Proteomes" id="UP000252182">
    <property type="component" value="Chromosome"/>
</dbReference>
<feature type="region of interest" description="Disordered" evidence="1">
    <location>
        <begin position="95"/>
        <end position="117"/>
    </location>
</feature>
<name>A0A345DE88_9BURK</name>
<accession>A0A345DE88</accession>